<evidence type="ECO:0000259" key="2">
    <source>
        <dbReference type="SMART" id="SM00084"/>
    </source>
</evidence>
<evidence type="ECO:0000256" key="1">
    <source>
        <dbReference type="SAM" id="MobiDB-lite"/>
    </source>
</evidence>
<dbReference type="STRING" id="9483.ENSCJAP00000074173"/>
<gene>
    <name evidence="3" type="primary">NMU</name>
</gene>
<dbReference type="InterPro" id="IPR008200">
    <property type="entry name" value="NMU_C"/>
</dbReference>
<feature type="domain" description="Neuromedin U C-terminal" evidence="2">
    <location>
        <begin position="327"/>
        <end position="351"/>
    </location>
</feature>
<keyword evidence="4" id="KW-1185">Reference proteome</keyword>
<dbReference type="GO" id="GO:0007218">
    <property type="term" value="P:neuropeptide signaling pathway"/>
    <property type="evidence" value="ECO:0007669"/>
    <property type="project" value="TreeGrafter"/>
</dbReference>
<evidence type="ECO:0000313" key="4">
    <source>
        <dbReference type="Proteomes" id="UP000008225"/>
    </source>
</evidence>
<dbReference type="GO" id="GO:0045987">
    <property type="term" value="P:positive regulation of smooth muscle contraction"/>
    <property type="evidence" value="ECO:0007669"/>
    <property type="project" value="TreeGrafter"/>
</dbReference>
<feature type="region of interest" description="Disordered" evidence="1">
    <location>
        <begin position="143"/>
        <end position="180"/>
    </location>
</feature>
<dbReference type="Bgee" id="ENSCJAG00000018237">
    <property type="expression patterns" value="Expressed in testis and 1 other cell type or tissue"/>
</dbReference>
<dbReference type="AlphaFoldDB" id="A0A5F4W912"/>
<sequence length="393" mass="43249">MRKQGNKTEALPQSCVLRAAGALGEVKKGRPRRHKKTESVATTKFKSSGGPHPVPTPVLPKVGTVHYLNSVLFFPKRKCLVLGSETQAREFESRCGVGRGRAARRGGGGGGEQRSGLTSAGSAPPAHVCARFKSWRLAGRSVRCPGPASSAPGTLEARPGHRVEHRLGEEQRRVPKSEPFATTEMLPTASHHPRSPAGQVGAASRLPQLLLLLLTGCAGACRGAPILPQGLQPDQQLQLWNEIDDACSSFLSVDSQPQASNALEELCFVIMGMLPKPQEQDEKDNTKRFLFHYSKTQKLGKSNVVSSVVHPLLQLVPRLHERRMKRFGLDEEFQSPFASQSRGYFLFRVGTYCIFFLNQSTSKLKNTFTVYLINFKFQFNVKVYRYLASGVKV</sequence>
<reference evidence="3" key="3">
    <citation type="submission" date="2025-09" db="UniProtKB">
        <authorList>
            <consortium name="Ensembl"/>
        </authorList>
    </citation>
    <scope>IDENTIFICATION</scope>
</reference>
<dbReference type="Pfam" id="PF02070">
    <property type="entry name" value="NMU"/>
    <property type="match status" value="1"/>
</dbReference>
<evidence type="ECO:0000313" key="3">
    <source>
        <dbReference type="Ensembl" id="ENSCJAP00000074173.2"/>
    </source>
</evidence>
<dbReference type="PANTHER" id="PTHR15390:SF0">
    <property type="entry name" value="NEUROMEDIN-U"/>
    <property type="match status" value="1"/>
</dbReference>
<dbReference type="InterPro" id="IPR042384">
    <property type="entry name" value="NMU"/>
</dbReference>
<dbReference type="GeneTree" id="ENSGT00510000048726"/>
<dbReference type="GO" id="GO:0042922">
    <property type="term" value="F:neuromedin U receptor binding"/>
    <property type="evidence" value="ECO:0007669"/>
    <property type="project" value="InterPro"/>
</dbReference>
<feature type="compositionally biased region" description="Basic and acidic residues" evidence="1">
    <location>
        <begin position="158"/>
        <end position="176"/>
    </location>
</feature>
<dbReference type="PANTHER" id="PTHR15390">
    <property type="entry name" value="NEUROMEDIN-U"/>
    <property type="match status" value="1"/>
</dbReference>
<dbReference type="Proteomes" id="UP000008225">
    <property type="component" value="Chromosome 3"/>
</dbReference>
<organism evidence="3 4">
    <name type="scientific">Callithrix jacchus</name>
    <name type="common">White-tufted-ear marmoset</name>
    <name type="synonym">Simia Jacchus</name>
    <dbReference type="NCBI Taxonomy" id="9483"/>
    <lineage>
        <taxon>Eukaryota</taxon>
        <taxon>Metazoa</taxon>
        <taxon>Chordata</taxon>
        <taxon>Craniata</taxon>
        <taxon>Vertebrata</taxon>
        <taxon>Euteleostomi</taxon>
        <taxon>Mammalia</taxon>
        <taxon>Eutheria</taxon>
        <taxon>Euarchontoglires</taxon>
        <taxon>Primates</taxon>
        <taxon>Haplorrhini</taxon>
        <taxon>Platyrrhini</taxon>
        <taxon>Cebidae</taxon>
        <taxon>Callitrichinae</taxon>
        <taxon>Callithrix</taxon>
        <taxon>Callithrix</taxon>
    </lineage>
</organism>
<dbReference type="InParanoid" id="A0A5F4W912"/>
<accession>A0A5F4W912</accession>
<feature type="region of interest" description="Disordered" evidence="1">
    <location>
        <begin position="98"/>
        <end position="125"/>
    </location>
</feature>
<dbReference type="Ensembl" id="ENSCJAT00000115459.2">
    <property type="protein sequence ID" value="ENSCJAP00000074173.2"/>
    <property type="gene ID" value="ENSCJAG00000018237.5"/>
</dbReference>
<name>A0A5F4W912_CALJA</name>
<dbReference type="SMART" id="SM00084">
    <property type="entry name" value="NMU"/>
    <property type="match status" value="1"/>
</dbReference>
<protein>
    <submittedName>
        <fullName evidence="3">Neuromedin U</fullName>
    </submittedName>
</protein>
<proteinExistence type="predicted"/>
<reference evidence="3" key="2">
    <citation type="submission" date="2025-08" db="UniProtKB">
        <authorList>
            <consortium name="Ensembl"/>
        </authorList>
    </citation>
    <scope>IDENTIFICATION</scope>
</reference>
<feature type="region of interest" description="Disordered" evidence="1">
    <location>
        <begin position="24"/>
        <end position="55"/>
    </location>
</feature>
<dbReference type="GO" id="GO:0043195">
    <property type="term" value="C:terminal bouton"/>
    <property type="evidence" value="ECO:0007669"/>
    <property type="project" value="TreeGrafter"/>
</dbReference>
<dbReference type="GO" id="GO:0050806">
    <property type="term" value="P:positive regulation of synaptic transmission"/>
    <property type="evidence" value="ECO:0007669"/>
    <property type="project" value="TreeGrafter"/>
</dbReference>
<reference evidence="3" key="1">
    <citation type="submission" date="2009-03" db="EMBL/GenBank/DDBJ databases">
        <authorList>
            <person name="Warren W."/>
            <person name="Ye L."/>
            <person name="Minx P."/>
            <person name="Worley K."/>
            <person name="Gibbs R."/>
            <person name="Wilson R.K."/>
        </authorList>
    </citation>
    <scope>NUCLEOTIDE SEQUENCE [LARGE SCALE GENOMIC DNA]</scope>
</reference>